<dbReference type="Pfam" id="PF24864">
    <property type="entry name" value="DUF7730"/>
    <property type="match status" value="1"/>
</dbReference>
<dbReference type="InterPro" id="IPR056632">
    <property type="entry name" value="DUF7730"/>
</dbReference>
<feature type="region of interest" description="Disordered" evidence="1">
    <location>
        <begin position="1"/>
        <end position="29"/>
    </location>
</feature>
<evidence type="ECO:0000313" key="3">
    <source>
        <dbReference type="EMBL" id="KAI1515315.1"/>
    </source>
</evidence>
<dbReference type="OrthoDB" id="5413827at2759"/>
<protein>
    <recommendedName>
        <fullName evidence="2">DUF7730 domain-containing protein</fullName>
    </recommendedName>
</protein>
<dbReference type="AlphaFoldDB" id="A0A2W1EL05"/>
<proteinExistence type="predicted"/>
<evidence type="ECO:0000313" key="4">
    <source>
        <dbReference type="Proteomes" id="UP000249757"/>
    </source>
</evidence>
<feature type="domain" description="DUF7730" evidence="2">
    <location>
        <begin position="36"/>
        <end position="138"/>
    </location>
</feature>
<feature type="compositionally biased region" description="Basic residues" evidence="1">
    <location>
        <begin position="10"/>
        <end position="20"/>
    </location>
</feature>
<sequence>MPPQSDSRMSKRQSSKRQSSKPKLSKEEVEEIMRLNQKNSPFLRLPSEIRNKIYALVLGGKTIHWRLGSPNEKPSYSKHRYLEIWGPEYLGKKKLSCYDHSQRQVIRLSSLASLPAVCRQIRTEAYFLPFTLNDFEIYPADVIDFIDGEIWHTAQDILSRNHYIKEHVWVGSTAMMWFQGLKRVIIPKWSKCERTMRPDEARDKKKFIMELFRNFAQNKDIEFVFEQ</sequence>
<dbReference type="Proteomes" id="UP000249757">
    <property type="component" value="Unassembled WGS sequence"/>
</dbReference>
<name>A0A2W1EL05_9PLEO</name>
<accession>A0A2W1EL05</accession>
<gene>
    <name evidence="3" type="ORF">Ptr86124_005316</name>
</gene>
<dbReference type="EMBL" id="NRDI02000006">
    <property type="protein sequence ID" value="KAI1515315.1"/>
    <property type="molecule type" value="Genomic_DNA"/>
</dbReference>
<comment type="caution">
    <text evidence="3">The sequence shown here is derived from an EMBL/GenBank/DDBJ whole genome shotgun (WGS) entry which is preliminary data.</text>
</comment>
<dbReference type="PANTHER" id="PTHR38790">
    <property type="entry name" value="2EXR DOMAIN-CONTAINING PROTEIN-RELATED"/>
    <property type="match status" value="1"/>
</dbReference>
<dbReference type="PANTHER" id="PTHR38790:SF4">
    <property type="entry name" value="2EXR DOMAIN-CONTAINING PROTEIN"/>
    <property type="match status" value="1"/>
</dbReference>
<reference evidence="4" key="1">
    <citation type="journal article" date="2022" name="Microb. Genom.">
        <title>A global pangenome for the wheat fungal pathogen Pyrenophora tritici-repentis and prediction of effector protein structural homology.</title>
        <authorList>
            <person name="Moolhuijzen P.M."/>
            <person name="See P.T."/>
            <person name="Shi G."/>
            <person name="Powell H.R."/>
            <person name="Cockram J."/>
            <person name="Jorgensen L.N."/>
            <person name="Benslimane H."/>
            <person name="Strelkov S.E."/>
            <person name="Turner J."/>
            <person name="Liu Z."/>
            <person name="Moffat C.S."/>
        </authorList>
    </citation>
    <scope>NUCLEOTIDE SEQUENCE [LARGE SCALE GENOMIC DNA]</scope>
</reference>
<evidence type="ECO:0000256" key="1">
    <source>
        <dbReference type="SAM" id="MobiDB-lite"/>
    </source>
</evidence>
<evidence type="ECO:0000259" key="2">
    <source>
        <dbReference type="Pfam" id="PF24864"/>
    </source>
</evidence>
<keyword evidence="4" id="KW-1185">Reference proteome</keyword>
<organism evidence="3 4">
    <name type="scientific">Pyrenophora tritici-repentis</name>
    <dbReference type="NCBI Taxonomy" id="45151"/>
    <lineage>
        <taxon>Eukaryota</taxon>
        <taxon>Fungi</taxon>
        <taxon>Dikarya</taxon>
        <taxon>Ascomycota</taxon>
        <taxon>Pezizomycotina</taxon>
        <taxon>Dothideomycetes</taxon>
        <taxon>Pleosporomycetidae</taxon>
        <taxon>Pleosporales</taxon>
        <taxon>Pleosporineae</taxon>
        <taxon>Pleosporaceae</taxon>
        <taxon>Pyrenophora</taxon>
    </lineage>
</organism>